<dbReference type="PANTHER" id="PTHR40940">
    <property type="entry name" value="PROTEIN BATD-RELATED"/>
    <property type="match status" value="1"/>
</dbReference>
<organism evidence="2 3">
    <name type="scientific">Candidatus Scalindua rubra</name>
    <dbReference type="NCBI Taxonomy" id="1872076"/>
    <lineage>
        <taxon>Bacteria</taxon>
        <taxon>Pseudomonadati</taxon>
        <taxon>Planctomycetota</taxon>
        <taxon>Candidatus Brocadiia</taxon>
        <taxon>Candidatus Brocadiales</taxon>
        <taxon>Candidatus Scalinduaceae</taxon>
        <taxon>Candidatus Scalindua</taxon>
    </lineage>
</organism>
<evidence type="ECO:0000313" key="2">
    <source>
        <dbReference type="EMBL" id="ODS31458.1"/>
    </source>
</evidence>
<sequence length="548" mass="62952">MIKKFFLLITFIFILNYPLTIYADEIKVTASVDKTVVEKGAHLRFTVGVHGAFDTDQPQLPPLEGFSLMYGPSVSTQTKIVNNVVSVFRGFTYGLIPKEKGKFELGPVTLKYKGKTYKSNTVIIEVVDRTPFEGKIDKNRDRSKDIAINKRIFVELITDKKEAYIYEQIIRSFKLYFQRGLPIDDLEYIPASTKSFLAEKLGEEKRYEEVRDGILYNVLELRTALFPLVTGNIEIPPANFKCNILIRQHHKRNWDPFENFFDNSLFDEFLGRNEYRYPVERNTNSIKLKIKPLPESEKPKDFAGAVGKFTMDVLVKPAKVKVGDPVTLSINIRGKGNIKTLGEPTLALENTNDFELYPAEANTTITDKEEGIKGEKLFNKVIEPQHENIKATPAISFSFFDPELEKYETITHEPIPVVVEHSDVEIPIHLSLEDAEKAKGRVKILTKDILPIMSDLYSFKNQGFALYKRPLFLVFIFLTPILFVIACVYVQRHRELLQTDVSYARKKACTNPGKKNNFQTRDDLYNLITLLSFILHLLKQFWIILQIS</sequence>
<accession>A0A1E3X750</accession>
<protein>
    <recommendedName>
        <fullName evidence="4">Protein BatD</fullName>
    </recommendedName>
</protein>
<evidence type="ECO:0000256" key="1">
    <source>
        <dbReference type="SAM" id="Phobius"/>
    </source>
</evidence>
<feature type="transmembrane region" description="Helical" evidence="1">
    <location>
        <begin position="524"/>
        <end position="545"/>
    </location>
</feature>
<proteinExistence type="predicted"/>
<dbReference type="Proteomes" id="UP000094056">
    <property type="component" value="Unassembled WGS sequence"/>
</dbReference>
<reference evidence="2 3" key="1">
    <citation type="submission" date="2016-07" db="EMBL/GenBank/DDBJ databases">
        <title>Draft genome of Scalindua rubra, obtained from a brine-seawater interface in the Red Sea, sheds light on salt adaptation in anammox bacteria.</title>
        <authorList>
            <person name="Speth D.R."/>
            <person name="Lagkouvardos I."/>
            <person name="Wang Y."/>
            <person name="Qian P.-Y."/>
            <person name="Dutilh B.E."/>
            <person name="Jetten M.S."/>
        </authorList>
    </citation>
    <scope>NUCLEOTIDE SEQUENCE [LARGE SCALE GENOMIC DNA]</scope>
    <source>
        <strain evidence="2">BSI-1</strain>
    </source>
</reference>
<dbReference type="PANTHER" id="PTHR40940:SF2">
    <property type="entry name" value="BATD"/>
    <property type="match status" value="1"/>
</dbReference>
<dbReference type="AlphaFoldDB" id="A0A1E3X750"/>
<feature type="transmembrane region" description="Helical" evidence="1">
    <location>
        <begin position="471"/>
        <end position="490"/>
    </location>
</feature>
<keyword evidence="1" id="KW-0472">Membrane</keyword>
<keyword evidence="1" id="KW-0812">Transmembrane</keyword>
<comment type="caution">
    <text evidence="2">The sequence shown here is derived from an EMBL/GenBank/DDBJ whole genome shotgun (WGS) entry which is preliminary data.</text>
</comment>
<dbReference type="Pfam" id="PF13584">
    <property type="entry name" value="BatD"/>
    <property type="match status" value="2"/>
</dbReference>
<dbReference type="PATRIC" id="fig|1872076.5.peg.4066"/>
<evidence type="ECO:0008006" key="4">
    <source>
        <dbReference type="Google" id="ProtNLM"/>
    </source>
</evidence>
<evidence type="ECO:0000313" key="3">
    <source>
        <dbReference type="Proteomes" id="UP000094056"/>
    </source>
</evidence>
<dbReference type="EMBL" id="MAYW01000116">
    <property type="protein sequence ID" value="ODS31458.1"/>
    <property type="molecule type" value="Genomic_DNA"/>
</dbReference>
<name>A0A1E3X750_9BACT</name>
<gene>
    <name evidence="2" type="ORF">SCARUB_03415</name>
</gene>
<keyword evidence="1" id="KW-1133">Transmembrane helix</keyword>
<dbReference type="InterPro" id="IPR025738">
    <property type="entry name" value="BatD"/>
</dbReference>